<keyword evidence="6" id="KW-0325">Glycoprotein</keyword>
<keyword evidence="2" id="KW-0964">Secreted</keyword>
<feature type="transmembrane region" description="Helical" evidence="10">
    <location>
        <begin position="481"/>
        <end position="504"/>
    </location>
</feature>
<dbReference type="CDD" id="cd00055">
    <property type="entry name" value="EGF_Lam"/>
    <property type="match status" value="5"/>
</dbReference>
<sequence length="569" mass="59774">MPLRLSPRVWLLLVLLALGFRERTAGAQEDPTITPSPPQEAAEESPSDTKHVSEEIAGTEPAAAAASSTVPAASGSKEPAASPANVTTAAASSAGTPALPTPTAVPSPAPEERSTAGLAGAPTAWFSSTPSALIVASPSAAGNETGNNTESAWEPRGAEHDCNCSSIGSGIGNESQCLPSGQCKCLPGYISLQCRECDEEYFQNGSSGHCIPCNCNTTGTVSPQCDSSGKCKCKAGVAGPLCDQCLSGYYGFGDSGCVLCQCNNHSSTCDSVSGTCQDCQNGTIGLRCETCQSDYYRKQNASLSNACTRCPCSPVMSTGTCYLVEDKPICNKCLPGYTGPNCENCDNGFFNNDSICLKCECNDNVNLSNTSKICDPKTGQCLNCTNNTTGWNCESCLEGHVRKPDEKTCTKAEIFTTVAPTTDDPTRVMTPGTDMTSLHATTAPNVTLLATSTQAVLTTLMNSSENTTSAVAEVSWTQFNIIILAVIIVVVVVLMGFVGGVYMYREYQNRKLNAPFWTIELKEDNISFSSYHDSIPNADVSGLLEDDGNEVIPNGQLSLSAPINNYSKA</sequence>
<proteinExistence type="predicted"/>
<dbReference type="AlphaFoldDB" id="H3B5V6"/>
<dbReference type="FunFam" id="2.10.25.10:FF:000094">
    <property type="entry name" value="Laminin subunit alpha-2"/>
    <property type="match status" value="1"/>
</dbReference>
<feature type="disulfide bond" evidence="8">
    <location>
        <begin position="233"/>
        <end position="242"/>
    </location>
</feature>
<keyword evidence="10" id="KW-1133">Transmembrane helix</keyword>
<evidence type="ECO:0000256" key="7">
    <source>
        <dbReference type="ARBA" id="ARBA00023292"/>
    </source>
</evidence>
<evidence type="ECO:0000256" key="8">
    <source>
        <dbReference type="PROSITE-ProRule" id="PRU00460"/>
    </source>
</evidence>
<dbReference type="Pfam" id="PF24973">
    <property type="entry name" value="EGF_LMN_ATRN"/>
    <property type="match status" value="1"/>
</dbReference>
<feature type="chain" id="PRO_5003579830" evidence="11">
    <location>
        <begin position="28"/>
        <end position="569"/>
    </location>
</feature>
<keyword evidence="10" id="KW-0812">Transmembrane</keyword>
<dbReference type="EMBL" id="AFYH01056551">
    <property type="status" value="NOT_ANNOTATED_CDS"/>
    <property type="molecule type" value="Genomic_DNA"/>
</dbReference>
<feature type="signal peptide" evidence="11">
    <location>
        <begin position="1"/>
        <end position="27"/>
    </location>
</feature>
<evidence type="ECO:0000256" key="11">
    <source>
        <dbReference type="SAM" id="SignalP"/>
    </source>
</evidence>
<dbReference type="SUPFAM" id="SSF57196">
    <property type="entry name" value="EGF/Laminin"/>
    <property type="match status" value="3"/>
</dbReference>
<feature type="domain" description="Laminin EGF-like" evidence="12">
    <location>
        <begin position="359"/>
        <end position="411"/>
    </location>
</feature>
<dbReference type="EMBL" id="AFYH01056545">
    <property type="status" value="NOT_ANNOTATED_CDS"/>
    <property type="molecule type" value="Genomic_DNA"/>
</dbReference>
<organism evidence="13 14">
    <name type="scientific">Latimeria chalumnae</name>
    <name type="common">Coelacanth</name>
    <dbReference type="NCBI Taxonomy" id="7897"/>
    <lineage>
        <taxon>Eukaryota</taxon>
        <taxon>Metazoa</taxon>
        <taxon>Chordata</taxon>
        <taxon>Craniata</taxon>
        <taxon>Vertebrata</taxon>
        <taxon>Euteleostomi</taxon>
        <taxon>Coelacanthiformes</taxon>
        <taxon>Coelacanthidae</taxon>
        <taxon>Latimeria</taxon>
    </lineage>
</organism>
<comment type="subcellular location">
    <subcellularLocation>
        <location evidence="1">Secreted</location>
    </subcellularLocation>
</comment>
<accession>H3B5V6</accession>
<dbReference type="STRING" id="7897.ENSLACP00000017277"/>
<keyword evidence="14" id="KW-1185">Reference proteome</keyword>
<dbReference type="Gene3D" id="2.10.25.10">
    <property type="entry name" value="Laminin"/>
    <property type="match status" value="5"/>
</dbReference>
<evidence type="ECO:0000313" key="14">
    <source>
        <dbReference type="Proteomes" id="UP000008672"/>
    </source>
</evidence>
<evidence type="ECO:0000256" key="1">
    <source>
        <dbReference type="ARBA" id="ARBA00004613"/>
    </source>
</evidence>
<evidence type="ECO:0000256" key="6">
    <source>
        <dbReference type="ARBA" id="ARBA00023180"/>
    </source>
</evidence>
<dbReference type="SMART" id="SM00180">
    <property type="entry name" value="EGF_Lam"/>
    <property type="match status" value="5"/>
</dbReference>
<dbReference type="OrthoDB" id="19138at2759"/>
<dbReference type="FunCoup" id="H3B5V6">
    <property type="interactions" value="146"/>
</dbReference>
<evidence type="ECO:0000256" key="3">
    <source>
        <dbReference type="ARBA" id="ARBA00022729"/>
    </source>
</evidence>
<dbReference type="EMBL" id="AFYH01056553">
    <property type="status" value="NOT_ANNOTATED_CDS"/>
    <property type="molecule type" value="Genomic_DNA"/>
</dbReference>
<dbReference type="Proteomes" id="UP000008672">
    <property type="component" value="Unassembled WGS sequence"/>
</dbReference>
<dbReference type="GO" id="GO:0007411">
    <property type="term" value="P:axon guidance"/>
    <property type="evidence" value="ECO:0007669"/>
    <property type="project" value="TreeGrafter"/>
</dbReference>
<feature type="region of interest" description="Disordered" evidence="9">
    <location>
        <begin position="26"/>
        <end position="123"/>
    </location>
</feature>
<comment type="caution">
    <text evidence="8">Lacks conserved residue(s) required for the propagation of feature annotation.</text>
</comment>
<dbReference type="SMART" id="SM00181">
    <property type="entry name" value="EGF"/>
    <property type="match status" value="4"/>
</dbReference>
<dbReference type="GO" id="GO:0005201">
    <property type="term" value="F:extracellular matrix structural constituent"/>
    <property type="evidence" value="ECO:0007669"/>
    <property type="project" value="TreeGrafter"/>
</dbReference>
<keyword evidence="10" id="KW-0472">Membrane</keyword>
<dbReference type="EMBL" id="AFYH01056547">
    <property type="status" value="NOT_ANNOTATED_CDS"/>
    <property type="molecule type" value="Genomic_DNA"/>
</dbReference>
<dbReference type="EMBL" id="AFYH01056550">
    <property type="status" value="NOT_ANNOTATED_CDS"/>
    <property type="molecule type" value="Genomic_DNA"/>
</dbReference>
<evidence type="ECO:0000256" key="5">
    <source>
        <dbReference type="ARBA" id="ARBA00023157"/>
    </source>
</evidence>
<dbReference type="GO" id="GO:0009888">
    <property type="term" value="P:tissue development"/>
    <property type="evidence" value="ECO:0007669"/>
    <property type="project" value="TreeGrafter"/>
</dbReference>
<feature type="compositionally biased region" description="Low complexity" evidence="9">
    <location>
        <begin position="58"/>
        <end position="98"/>
    </location>
</feature>
<dbReference type="GeneTree" id="ENSGT00940000161177"/>
<evidence type="ECO:0000256" key="10">
    <source>
        <dbReference type="SAM" id="Phobius"/>
    </source>
</evidence>
<dbReference type="KEGG" id="lcm:102358861"/>
<dbReference type="InterPro" id="IPR000742">
    <property type="entry name" value="EGF"/>
</dbReference>
<feature type="disulfide bond" evidence="8">
    <location>
        <begin position="279"/>
        <end position="288"/>
    </location>
</feature>
<dbReference type="GO" id="GO:0005604">
    <property type="term" value="C:basement membrane"/>
    <property type="evidence" value="ECO:0007669"/>
    <property type="project" value="TreeGrafter"/>
</dbReference>
<dbReference type="eggNOG" id="KOG0994">
    <property type="taxonomic scope" value="Eukaryota"/>
</dbReference>
<dbReference type="EMBL" id="AFYH01056548">
    <property type="status" value="NOT_ANNOTATED_CDS"/>
    <property type="molecule type" value="Genomic_DNA"/>
</dbReference>
<dbReference type="Ensembl" id="ENSLACT00000017404.2">
    <property type="protein sequence ID" value="ENSLACP00000017277.2"/>
    <property type="gene ID" value="ENSLACG00000015218.2"/>
</dbReference>
<dbReference type="EMBL" id="AFYH01056552">
    <property type="status" value="NOT_ANNOTATED_CDS"/>
    <property type="molecule type" value="Genomic_DNA"/>
</dbReference>
<dbReference type="InterPro" id="IPR002049">
    <property type="entry name" value="LE_dom"/>
</dbReference>
<dbReference type="OMA" id="GTCHTDS"/>
<protein>
    <submittedName>
        <fullName evidence="13">Multiple EGF like domains 9</fullName>
    </submittedName>
</protein>
<dbReference type="EMBL" id="AFYH01056549">
    <property type="status" value="NOT_ANNOTATED_CDS"/>
    <property type="molecule type" value="Genomic_DNA"/>
</dbReference>
<reference evidence="13" key="3">
    <citation type="submission" date="2025-09" db="UniProtKB">
        <authorList>
            <consortium name="Ensembl"/>
        </authorList>
    </citation>
    <scope>IDENTIFICATION</scope>
</reference>
<dbReference type="PROSITE" id="PS50027">
    <property type="entry name" value="EGF_LAM_2"/>
    <property type="match status" value="3"/>
</dbReference>
<feature type="disulfide bond" evidence="8">
    <location>
        <begin position="384"/>
        <end position="393"/>
    </location>
</feature>
<gene>
    <name evidence="13" type="primary">LOC102358861</name>
</gene>
<dbReference type="PROSITE" id="PS01248">
    <property type="entry name" value="EGF_LAM_1"/>
    <property type="match status" value="2"/>
</dbReference>
<evidence type="ECO:0000256" key="9">
    <source>
        <dbReference type="SAM" id="MobiDB-lite"/>
    </source>
</evidence>
<keyword evidence="4" id="KW-0677">Repeat</keyword>
<dbReference type="GO" id="GO:0005576">
    <property type="term" value="C:extracellular region"/>
    <property type="evidence" value="ECO:0007669"/>
    <property type="project" value="UniProtKB-SubCell"/>
</dbReference>
<dbReference type="EMBL" id="AFYH01056546">
    <property type="status" value="NOT_ANNOTATED_CDS"/>
    <property type="molecule type" value="Genomic_DNA"/>
</dbReference>
<feature type="domain" description="Laminin EGF-like" evidence="12">
    <location>
        <begin position="213"/>
        <end position="259"/>
    </location>
</feature>
<feature type="domain" description="Laminin EGF-like" evidence="12">
    <location>
        <begin position="260"/>
        <end position="309"/>
    </location>
</feature>
<evidence type="ECO:0000313" key="13">
    <source>
        <dbReference type="Ensembl" id="ENSLACP00000017277.2"/>
    </source>
</evidence>
<dbReference type="GeneID" id="102358861"/>
<dbReference type="EMBL" id="AFYH01056544">
    <property type="status" value="NOT_ANNOTATED_CDS"/>
    <property type="molecule type" value="Genomic_DNA"/>
</dbReference>
<dbReference type="GO" id="GO:0009887">
    <property type="term" value="P:animal organ morphogenesis"/>
    <property type="evidence" value="ECO:0007669"/>
    <property type="project" value="TreeGrafter"/>
</dbReference>
<dbReference type="InterPro" id="IPR056863">
    <property type="entry name" value="LMN_ATRN_NET-like_EGF"/>
</dbReference>
<dbReference type="RefSeq" id="XP_005994408.1">
    <property type="nucleotide sequence ID" value="XM_005994346.3"/>
</dbReference>
<feature type="compositionally biased region" description="Pro residues" evidence="9">
    <location>
        <begin position="99"/>
        <end position="109"/>
    </location>
</feature>
<keyword evidence="5 8" id="KW-1015">Disulfide bond</keyword>
<evidence type="ECO:0000256" key="4">
    <source>
        <dbReference type="ARBA" id="ARBA00022737"/>
    </source>
</evidence>
<evidence type="ECO:0000256" key="2">
    <source>
        <dbReference type="ARBA" id="ARBA00022525"/>
    </source>
</evidence>
<evidence type="ECO:0000259" key="12">
    <source>
        <dbReference type="PROSITE" id="PS50027"/>
    </source>
</evidence>
<keyword evidence="7 8" id="KW-0424">Laminin EGF-like domain</keyword>
<reference evidence="14" key="1">
    <citation type="submission" date="2011-08" db="EMBL/GenBank/DDBJ databases">
        <title>The draft genome of Latimeria chalumnae.</title>
        <authorList>
            <person name="Di Palma F."/>
            <person name="Alfoldi J."/>
            <person name="Johnson J."/>
            <person name="Berlin A."/>
            <person name="Gnerre S."/>
            <person name="Jaffe D."/>
            <person name="MacCallum I."/>
            <person name="Young S."/>
            <person name="Walker B.J."/>
            <person name="Lander E."/>
            <person name="Lindblad-Toh K."/>
        </authorList>
    </citation>
    <scope>NUCLEOTIDE SEQUENCE [LARGE SCALE GENOMIC DNA]</scope>
    <source>
        <strain evidence="14">Wild caught</strain>
    </source>
</reference>
<feature type="disulfide bond" evidence="8">
    <location>
        <begin position="213"/>
        <end position="225"/>
    </location>
</feature>
<dbReference type="FunFam" id="2.10.25.10:FF:000188">
    <property type="entry name" value="Laminin subunit gamma 2"/>
    <property type="match status" value="2"/>
</dbReference>
<dbReference type="HOGENOM" id="CLU_031674_2_0_1"/>
<dbReference type="InterPro" id="IPR050440">
    <property type="entry name" value="Laminin/Netrin_ECM"/>
</dbReference>
<dbReference type="PANTHER" id="PTHR10574:SF406">
    <property type="entry name" value="LAMININ SUBUNIT ALPHA 5"/>
    <property type="match status" value="1"/>
</dbReference>
<reference evidence="13" key="2">
    <citation type="submission" date="2025-08" db="UniProtKB">
        <authorList>
            <consortium name="Ensembl"/>
        </authorList>
    </citation>
    <scope>IDENTIFICATION</scope>
</reference>
<keyword evidence="3 11" id="KW-0732">Signal</keyword>
<dbReference type="Pfam" id="PF00053">
    <property type="entry name" value="EGF_laminin"/>
    <property type="match status" value="4"/>
</dbReference>
<dbReference type="InParanoid" id="H3B5V6"/>
<dbReference type="PANTHER" id="PTHR10574">
    <property type="entry name" value="NETRIN/LAMININ-RELATED"/>
    <property type="match status" value="1"/>
</dbReference>
<name>H3B5V6_LATCH</name>